<dbReference type="AlphaFoldDB" id="A0A1D9NZY3"/>
<evidence type="ECO:0000259" key="4">
    <source>
        <dbReference type="Pfam" id="PF00535"/>
    </source>
</evidence>
<proteinExistence type="predicted"/>
<dbReference type="InterPro" id="IPR029044">
    <property type="entry name" value="Nucleotide-diphossugar_trans"/>
</dbReference>
<protein>
    <submittedName>
        <fullName evidence="5">Glycosyl transferase GT2 family</fullName>
    </submittedName>
</protein>
<keyword evidence="2 5" id="KW-0808">Transferase</keyword>
<organism evidence="5 6">
    <name type="scientific">Butyrivibrio hungatei</name>
    <dbReference type="NCBI Taxonomy" id="185008"/>
    <lineage>
        <taxon>Bacteria</taxon>
        <taxon>Bacillati</taxon>
        <taxon>Bacillota</taxon>
        <taxon>Clostridia</taxon>
        <taxon>Lachnospirales</taxon>
        <taxon>Lachnospiraceae</taxon>
        <taxon>Butyrivibrio</taxon>
    </lineage>
</organism>
<evidence type="ECO:0000313" key="6">
    <source>
        <dbReference type="Proteomes" id="UP000179284"/>
    </source>
</evidence>
<dbReference type="InterPro" id="IPR001173">
    <property type="entry name" value="Glyco_trans_2-like"/>
</dbReference>
<keyword evidence="3" id="KW-1133">Transmembrane helix</keyword>
<feature type="domain" description="Glycosyltransferase 2-like" evidence="4">
    <location>
        <begin position="5"/>
        <end position="170"/>
    </location>
</feature>
<evidence type="ECO:0000256" key="3">
    <source>
        <dbReference type="SAM" id="Phobius"/>
    </source>
</evidence>
<keyword evidence="3" id="KW-0472">Membrane</keyword>
<feature type="transmembrane region" description="Helical" evidence="3">
    <location>
        <begin position="290"/>
        <end position="312"/>
    </location>
</feature>
<reference evidence="6" key="1">
    <citation type="submission" date="2016-10" db="EMBL/GenBank/DDBJ databases">
        <title>The complete genome sequence of the rumen bacterium Butyrivibrio hungatei MB2003.</title>
        <authorList>
            <person name="Palevich N."/>
            <person name="Kelly W.J."/>
            <person name="Leahy S.C."/>
            <person name="Altermann E."/>
            <person name="Rakonjac J."/>
            <person name="Attwood G.T."/>
        </authorList>
    </citation>
    <scope>NUCLEOTIDE SEQUENCE [LARGE SCALE GENOMIC DNA]</scope>
    <source>
        <strain evidence="6">MB2003</strain>
    </source>
</reference>
<evidence type="ECO:0000256" key="2">
    <source>
        <dbReference type="ARBA" id="ARBA00022679"/>
    </source>
</evidence>
<dbReference type="RefSeq" id="WP_071175278.1">
    <property type="nucleotide sequence ID" value="NZ_CP017831.1"/>
</dbReference>
<keyword evidence="3" id="KW-0812">Transmembrane</keyword>
<dbReference type="Pfam" id="PF00535">
    <property type="entry name" value="Glycos_transf_2"/>
    <property type="match status" value="1"/>
</dbReference>
<dbReference type="CDD" id="cd00761">
    <property type="entry name" value="Glyco_tranf_GTA_type"/>
    <property type="match status" value="1"/>
</dbReference>
<dbReference type="OrthoDB" id="9807674at2"/>
<keyword evidence="1" id="KW-0328">Glycosyltransferase</keyword>
<evidence type="ECO:0000256" key="1">
    <source>
        <dbReference type="ARBA" id="ARBA00022676"/>
    </source>
</evidence>
<gene>
    <name evidence="5" type="ORF">bhn_I0471</name>
</gene>
<dbReference type="Proteomes" id="UP000179284">
    <property type="component" value="Chromosome I"/>
</dbReference>
<dbReference type="KEGG" id="bhu:bhn_I0471"/>
<accession>A0A1D9NZY3</accession>
<dbReference type="PANTHER" id="PTHR22916">
    <property type="entry name" value="GLYCOSYLTRANSFERASE"/>
    <property type="match status" value="1"/>
</dbReference>
<dbReference type="SUPFAM" id="SSF53448">
    <property type="entry name" value="Nucleotide-diphospho-sugar transferases"/>
    <property type="match status" value="1"/>
</dbReference>
<name>A0A1D9NZY3_9FIRM</name>
<sequence length="332" mass="38845">MTIDVIVPVYNVEKYIDKCIRSILEQEYSELHVILIDDGSTDASGKICDEYAKKDKRIEVVHKKNGGLSDARNTGLKLSRNELIAFIDGDDFIHPSYLKKMMSVMENYNADVVVTGVEKISEEHIVAFDKETCSRADVVVIEKKDILKQLVERDELTVIQCNKLFKKEILNGIEFPVGRKHEDTFVIHEQLYKCNRIAYIEESLYYYVQRSDSIMHSEGIESILDAIDALVARIEFLKEHSCNSDLQWASNMLFKYIMWKYEEAVDEKDTYKEKVLSKKYSNYYKNYCELTLGLSNDYVAFALIPSFFWCWIKVERIMKRIYANLISIMKKW</sequence>
<dbReference type="GO" id="GO:0016757">
    <property type="term" value="F:glycosyltransferase activity"/>
    <property type="evidence" value="ECO:0007669"/>
    <property type="project" value="UniProtKB-KW"/>
</dbReference>
<dbReference type="EMBL" id="CP017831">
    <property type="protein sequence ID" value="AOZ95505.1"/>
    <property type="molecule type" value="Genomic_DNA"/>
</dbReference>
<dbReference type="PANTHER" id="PTHR22916:SF51">
    <property type="entry name" value="GLYCOSYLTRANSFERASE EPSH-RELATED"/>
    <property type="match status" value="1"/>
</dbReference>
<evidence type="ECO:0000313" key="5">
    <source>
        <dbReference type="EMBL" id="AOZ95505.1"/>
    </source>
</evidence>
<keyword evidence="6" id="KW-1185">Reference proteome</keyword>
<dbReference type="Gene3D" id="3.90.550.10">
    <property type="entry name" value="Spore Coat Polysaccharide Biosynthesis Protein SpsA, Chain A"/>
    <property type="match status" value="1"/>
</dbReference>